<reference evidence="18" key="1">
    <citation type="journal article" date="2023" name="G3 (Bethesda)">
        <title>Whole genome assemblies of Zophobas morio and Tenebrio molitor.</title>
        <authorList>
            <person name="Kaur S."/>
            <person name="Stinson S.A."/>
            <person name="diCenzo G.C."/>
        </authorList>
    </citation>
    <scope>NUCLEOTIDE SEQUENCE</scope>
    <source>
        <strain evidence="18">QUZm001</strain>
    </source>
</reference>
<dbReference type="InterPro" id="IPR036188">
    <property type="entry name" value="FAD/NAD-bd_sf"/>
</dbReference>
<evidence type="ECO:0000313" key="18">
    <source>
        <dbReference type="EMBL" id="KAJ3644057.1"/>
    </source>
</evidence>
<dbReference type="InterPro" id="IPR001715">
    <property type="entry name" value="CH_dom"/>
</dbReference>
<evidence type="ECO:0000256" key="4">
    <source>
        <dbReference type="ARBA" id="ARBA00012709"/>
    </source>
</evidence>
<evidence type="ECO:0000256" key="9">
    <source>
        <dbReference type="ARBA" id="ARBA00022833"/>
    </source>
</evidence>
<dbReference type="EMBL" id="JALNTZ010000008">
    <property type="protein sequence ID" value="KAJ3644057.1"/>
    <property type="molecule type" value="Genomic_DNA"/>
</dbReference>
<comment type="catalytic activity">
    <reaction evidence="15">
        <text>L-methionyl-[F-actin] + NADPH + O2 + H(+) = L-methionyl-(R)-S-oxide-[F-actin] + NADP(+) + H2O</text>
        <dbReference type="Rhea" id="RHEA:51308"/>
        <dbReference type="Rhea" id="RHEA-COMP:12953"/>
        <dbReference type="Rhea" id="RHEA-COMP:12956"/>
        <dbReference type="ChEBI" id="CHEBI:15377"/>
        <dbReference type="ChEBI" id="CHEBI:15378"/>
        <dbReference type="ChEBI" id="CHEBI:15379"/>
        <dbReference type="ChEBI" id="CHEBI:16044"/>
        <dbReference type="ChEBI" id="CHEBI:45764"/>
        <dbReference type="ChEBI" id="CHEBI:57783"/>
        <dbReference type="ChEBI" id="CHEBI:58349"/>
        <dbReference type="EC" id="1.14.13.225"/>
    </reaction>
</comment>
<keyword evidence="6" id="KW-0285">Flavoprotein</keyword>
<dbReference type="PANTHER" id="PTHR23167:SF54">
    <property type="entry name" value="[F-ACTIN]-MONOOXYGENASE MICAL"/>
    <property type="match status" value="1"/>
</dbReference>
<keyword evidence="11" id="KW-0560">Oxidoreductase</keyword>
<dbReference type="GO" id="GO:0120501">
    <property type="term" value="F:F-actin monooxygenase activity"/>
    <property type="evidence" value="ECO:0007669"/>
    <property type="project" value="UniProtKB-EC"/>
</dbReference>
<keyword evidence="7" id="KW-0479">Metal-binding</keyword>
<dbReference type="Pfam" id="PF25413">
    <property type="entry name" value="Rossman_Mical"/>
    <property type="match status" value="1"/>
</dbReference>
<evidence type="ECO:0000313" key="19">
    <source>
        <dbReference type="Proteomes" id="UP001168821"/>
    </source>
</evidence>
<dbReference type="GO" id="GO:0003779">
    <property type="term" value="F:actin binding"/>
    <property type="evidence" value="ECO:0007669"/>
    <property type="project" value="UniProtKB-KW"/>
</dbReference>
<dbReference type="SUPFAM" id="SSF51905">
    <property type="entry name" value="FAD/NAD(P)-binding domain"/>
    <property type="match status" value="1"/>
</dbReference>
<dbReference type="FunFam" id="3.50.50.60:FF:000004">
    <property type="entry name" value="protein-methionine sulfoxide oxidase MICAL2 isoform X1"/>
    <property type="match status" value="1"/>
</dbReference>
<comment type="cofactor">
    <cofactor evidence="1">
        <name>FAD</name>
        <dbReference type="ChEBI" id="CHEBI:57692"/>
    </cofactor>
</comment>
<evidence type="ECO:0000256" key="16">
    <source>
        <dbReference type="SAM" id="MobiDB-lite"/>
    </source>
</evidence>
<evidence type="ECO:0000256" key="6">
    <source>
        <dbReference type="ARBA" id="ARBA00022630"/>
    </source>
</evidence>
<dbReference type="Pfam" id="PF01494">
    <property type="entry name" value="FAD_binding_3"/>
    <property type="match status" value="1"/>
</dbReference>
<keyword evidence="9" id="KW-0862">Zinc</keyword>
<evidence type="ECO:0000256" key="5">
    <source>
        <dbReference type="ARBA" id="ARBA00022490"/>
    </source>
</evidence>
<dbReference type="GO" id="GO:0071949">
    <property type="term" value="F:FAD binding"/>
    <property type="evidence" value="ECO:0007669"/>
    <property type="project" value="InterPro"/>
</dbReference>
<organism evidence="18 19">
    <name type="scientific">Zophobas morio</name>
    <dbReference type="NCBI Taxonomy" id="2755281"/>
    <lineage>
        <taxon>Eukaryota</taxon>
        <taxon>Metazoa</taxon>
        <taxon>Ecdysozoa</taxon>
        <taxon>Arthropoda</taxon>
        <taxon>Hexapoda</taxon>
        <taxon>Insecta</taxon>
        <taxon>Pterygota</taxon>
        <taxon>Neoptera</taxon>
        <taxon>Endopterygota</taxon>
        <taxon>Coleoptera</taxon>
        <taxon>Polyphaga</taxon>
        <taxon>Cucujiformia</taxon>
        <taxon>Tenebrionidae</taxon>
        <taxon>Zophobas</taxon>
    </lineage>
</organism>
<evidence type="ECO:0000256" key="10">
    <source>
        <dbReference type="ARBA" id="ARBA00022857"/>
    </source>
</evidence>
<evidence type="ECO:0000256" key="12">
    <source>
        <dbReference type="ARBA" id="ARBA00023033"/>
    </source>
</evidence>
<dbReference type="GO" id="GO:0046872">
    <property type="term" value="F:metal ion binding"/>
    <property type="evidence" value="ECO:0007669"/>
    <property type="project" value="UniProtKB-KW"/>
</dbReference>
<keyword evidence="13" id="KW-0440">LIM domain</keyword>
<keyword evidence="14" id="KW-0009">Actin-binding</keyword>
<evidence type="ECO:0000256" key="13">
    <source>
        <dbReference type="ARBA" id="ARBA00023038"/>
    </source>
</evidence>
<dbReference type="Proteomes" id="UP001168821">
    <property type="component" value="Unassembled WGS sequence"/>
</dbReference>
<evidence type="ECO:0000256" key="15">
    <source>
        <dbReference type="ARBA" id="ARBA00049522"/>
    </source>
</evidence>
<dbReference type="Gene3D" id="1.10.418.10">
    <property type="entry name" value="Calponin-like domain"/>
    <property type="match status" value="1"/>
</dbReference>
<comment type="similarity">
    <text evidence="3">Belongs to the Mical family.</text>
</comment>
<dbReference type="InterPro" id="IPR057494">
    <property type="entry name" value="Rossman_Mical"/>
</dbReference>
<accession>A0AA38HVZ2</accession>
<keyword evidence="5" id="KW-0963">Cytoplasm</keyword>
<dbReference type="Gene3D" id="3.50.50.60">
    <property type="entry name" value="FAD/NAD(P)-binding domain"/>
    <property type="match status" value="1"/>
</dbReference>
<gene>
    <name evidence="18" type="ORF">Zmor_026731</name>
</gene>
<feature type="region of interest" description="Disordered" evidence="16">
    <location>
        <begin position="694"/>
        <end position="715"/>
    </location>
</feature>
<evidence type="ECO:0000259" key="17">
    <source>
        <dbReference type="PROSITE" id="PS50021"/>
    </source>
</evidence>
<proteinExistence type="inferred from homology"/>
<evidence type="ECO:0000256" key="7">
    <source>
        <dbReference type="ARBA" id="ARBA00022723"/>
    </source>
</evidence>
<keyword evidence="10" id="KW-0521">NADP</keyword>
<dbReference type="PROSITE" id="PS50021">
    <property type="entry name" value="CH"/>
    <property type="match status" value="1"/>
</dbReference>
<comment type="subcellular location">
    <subcellularLocation>
        <location evidence="2">Cytoplasm</location>
    </subcellularLocation>
</comment>
<evidence type="ECO:0000256" key="1">
    <source>
        <dbReference type="ARBA" id="ARBA00001974"/>
    </source>
</evidence>
<sequence length="748" mass="84492">MDHHNQPPPRGGRTVTAKDVAQANDYFEHFLNATSLKNILGYYRSICEHLNLKPNHFPLFYPKLKSYLTSWRAKALWKKFDARAVHKCYGKGKLCTSSRVLIIGAGPCGLRTAIEAQLLGAKVVVVEKRDRLSRHNVLHLWPFVIEDLRALGAKKFFGKFCAGAIDHISIRQLQCILLKVVLLLGVEVHTEVSFERLVEPDPIEKTGWKAEFKPSTHPVSQFEFDVVIGADGKRNTLQGFKRKEFRGKLAIAITANFINKRTEAEARVEEISGVAFIFNQKFFKELYEATGIDLENIVYYKDETHYFVMTAKKPSLIEKGVIKQDLADTERLLSLENVNREALMDYAIEAANFSTHYQMPDLEFAVNHYGQPDVAMFDFTSMYAAENASKVLERNGDKLLMILVGDSLLEPFWPTGSGCARGFLSSLDAAWAIRSWCSGTMTPLDVLAERESIYRLLGQTTPDNLNKEWKSYTLEPATRYPNLNKNMVMPLQTVGLFDSDDPKSVEKLRRNSLDVAPVEVPKKRRRGNVDNEVLLSWIGEQDGKVLCAILNHYRPDLVDYGAVKGEGPAKMNQLAIDIFEREIGISPIMTGEEITTTSDYLAMATYLTQVYDSFRCEIPHIKHPKLVSPLTTQNIKDSSNLPLDVTPLTRPRFIRCVPCLPLKPHPPPIDFKSSSRCVTFDTIPEEITISSDKSFSERSQLLDESVPNSRCDDPTTSMVNVTAEKQKTSNKVVDVKFVNARESESIKR</sequence>
<dbReference type="InterPro" id="IPR036872">
    <property type="entry name" value="CH_dom_sf"/>
</dbReference>
<dbReference type="InterPro" id="IPR002938">
    <property type="entry name" value="FAD-bd"/>
</dbReference>
<evidence type="ECO:0000256" key="11">
    <source>
        <dbReference type="ARBA" id="ARBA00023002"/>
    </source>
</evidence>
<evidence type="ECO:0000256" key="14">
    <source>
        <dbReference type="ARBA" id="ARBA00023203"/>
    </source>
</evidence>
<dbReference type="InterPro" id="IPR050540">
    <property type="entry name" value="F-actin_Monoox_Mical"/>
</dbReference>
<name>A0AA38HVZ2_9CUCU</name>
<protein>
    <recommendedName>
        <fullName evidence="4">F-actin monooxygenase</fullName>
        <ecNumber evidence="4">1.14.13.225</ecNumber>
    </recommendedName>
</protein>
<dbReference type="EC" id="1.14.13.225" evidence="4"/>
<comment type="caution">
    <text evidence="18">The sequence shown here is derived from an EMBL/GenBank/DDBJ whole genome shotgun (WGS) entry which is preliminary data.</text>
</comment>
<dbReference type="SUPFAM" id="SSF47576">
    <property type="entry name" value="Calponin-homology domain, CH-domain"/>
    <property type="match status" value="1"/>
</dbReference>
<dbReference type="GO" id="GO:0005737">
    <property type="term" value="C:cytoplasm"/>
    <property type="evidence" value="ECO:0007669"/>
    <property type="project" value="UniProtKB-SubCell"/>
</dbReference>
<evidence type="ECO:0000256" key="2">
    <source>
        <dbReference type="ARBA" id="ARBA00004496"/>
    </source>
</evidence>
<keyword evidence="12" id="KW-0503">Monooxygenase</keyword>
<evidence type="ECO:0000256" key="3">
    <source>
        <dbReference type="ARBA" id="ARBA00008223"/>
    </source>
</evidence>
<dbReference type="Pfam" id="PF00307">
    <property type="entry name" value="CH"/>
    <property type="match status" value="1"/>
</dbReference>
<dbReference type="PANTHER" id="PTHR23167">
    <property type="entry name" value="CALPONIN HOMOLOGY DOMAIN-CONTAINING PROTEIN DDB_G0272472-RELATED"/>
    <property type="match status" value="1"/>
</dbReference>
<keyword evidence="19" id="KW-1185">Reference proteome</keyword>
<dbReference type="AlphaFoldDB" id="A0AA38HVZ2"/>
<feature type="domain" description="Calponin-homology (CH)" evidence="17">
    <location>
        <begin position="502"/>
        <end position="615"/>
    </location>
</feature>
<keyword evidence="8" id="KW-0274">FAD</keyword>
<evidence type="ECO:0000256" key="8">
    <source>
        <dbReference type="ARBA" id="ARBA00022827"/>
    </source>
</evidence>